<gene>
    <name evidence="1" type="ORF">FJD37_22135</name>
</gene>
<organism evidence="1 2">
    <name type="scientific">Pseudomonas saxonica</name>
    <dbReference type="NCBI Taxonomy" id="2600598"/>
    <lineage>
        <taxon>Bacteria</taxon>
        <taxon>Pseudomonadati</taxon>
        <taxon>Pseudomonadota</taxon>
        <taxon>Gammaproteobacteria</taxon>
        <taxon>Pseudomonadales</taxon>
        <taxon>Pseudomonadaceae</taxon>
        <taxon>Pseudomonas</taxon>
    </lineage>
</organism>
<reference evidence="1 2" key="1">
    <citation type="submission" date="2019-06" db="EMBL/GenBank/DDBJ databases">
        <title>Pseudomonas bimorpha sp. nov. isolated from bovine raw milk and skim milk concentrate.</title>
        <authorList>
            <person name="Hofmann K."/>
            <person name="Huptas C."/>
            <person name="Doll E."/>
            <person name="Scherer S."/>
            <person name="Wenning M."/>
        </authorList>
    </citation>
    <scope>NUCLEOTIDE SEQUENCE [LARGE SCALE GENOMIC DNA]</scope>
    <source>
        <strain evidence="1 2">DSM 108990</strain>
    </source>
</reference>
<dbReference type="RefSeq" id="WP_146427549.1">
    <property type="nucleotide sequence ID" value="NZ_VFIP01000069.1"/>
</dbReference>
<proteinExistence type="predicted"/>
<dbReference type="AlphaFoldDB" id="A0A5C5PSB7"/>
<sequence length="74" mass="8294">MSPSQPPFRFNLTIDGEQLISTPYLSYWLRVSDRLDLDLVALLPQPALLTPNPINSPKRHAPLCEECEGSVCDI</sequence>
<evidence type="ECO:0000313" key="2">
    <source>
        <dbReference type="Proteomes" id="UP000317901"/>
    </source>
</evidence>
<dbReference type="Proteomes" id="UP000317901">
    <property type="component" value="Unassembled WGS sequence"/>
</dbReference>
<name>A0A5C5PSB7_9PSED</name>
<comment type="caution">
    <text evidence="1">The sequence shown here is derived from an EMBL/GenBank/DDBJ whole genome shotgun (WGS) entry which is preliminary data.</text>
</comment>
<protein>
    <submittedName>
        <fullName evidence="1">Uncharacterized protein</fullName>
    </submittedName>
</protein>
<evidence type="ECO:0000313" key="1">
    <source>
        <dbReference type="EMBL" id="TWR81668.1"/>
    </source>
</evidence>
<dbReference type="EMBL" id="VFIP01000069">
    <property type="protein sequence ID" value="TWR81668.1"/>
    <property type="molecule type" value="Genomic_DNA"/>
</dbReference>
<accession>A0A5C5PSB7</accession>